<keyword evidence="5 7" id="KW-0472">Membrane</keyword>
<dbReference type="OrthoDB" id="9768177at2"/>
<evidence type="ECO:0000256" key="5">
    <source>
        <dbReference type="ARBA" id="ARBA00023136"/>
    </source>
</evidence>
<comment type="similarity">
    <text evidence="7">Belongs to the TonB-dependent receptor family.</text>
</comment>
<dbReference type="RefSeq" id="WP_078672057.1">
    <property type="nucleotide sequence ID" value="NZ_FUWZ01000005.1"/>
</dbReference>
<keyword evidence="2 7" id="KW-0813">Transport</keyword>
<dbReference type="InterPro" id="IPR039426">
    <property type="entry name" value="TonB-dep_rcpt-like"/>
</dbReference>
<dbReference type="Gene3D" id="2.170.130.10">
    <property type="entry name" value="TonB-dependent receptor, plug domain"/>
    <property type="match status" value="1"/>
</dbReference>
<reference evidence="11" key="1">
    <citation type="submission" date="2017-02" db="EMBL/GenBank/DDBJ databases">
        <authorList>
            <person name="Varghese N."/>
            <person name="Submissions S."/>
        </authorList>
    </citation>
    <scope>NUCLEOTIDE SEQUENCE [LARGE SCALE GENOMIC DNA]</scope>
    <source>
        <strain evidence="11">DSM 22224</strain>
    </source>
</reference>
<keyword evidence="4 7" id="KW-0812">Transmembrane</keyword>
<dbReference type="Pfam" id="PF07715">
    <property type="entry name" value="Plug"/>
    <property type="match status" value="1"/>
</dbReference>
<dbReference type="Gene3D" id="2.60.40.1120">
    <property type="entry name" value="Carboxypeptidase-like, regulatory domain"/>
    <property type="match status" value="1"/>
</dbReference>
<evidence type="ECO:0000313" key="11">
    <source>
        <dbReference type="Proteomes" id="UP000190367"/>
    </source>
</evidence>
<evidence type="ECO:0000256" key="8">
    <source>
        <dbReference type="SAM" id="SignalP"/>
    </source>
</evidence>
<dbReference type="Gene3D" id="2.40.170.20">
    <property type="entry name" value="TonB-dependent receptor, beta-barrel domain"/>
    <property type="match status" value="1"/>
</dbReference>
<keyword evidence="6 7" id="KW-0998">Cell outer membrane</keyword>
<dbReference type="InterPro" id="IPR037066">
    <property type="entry name" value="Plug_dom_sf"/>
</dbReference>
<keyword evidence="8" id="KW-0732">Signal</keyword>
<feature type="chain" id="PRO_5013182456" evidence="8">
    <location>
        <begin position="37"/>
        <end position="1165"/>
    </location>
</feature>
<gene>
    <name evidence="10" type="ORF">SAMN04488128_105249</name>
</gene>
<dbReference type="Gene3D" id="3.55.50.30">
    <property type="match status" value="1"/>
</dbReference>
<sequence length="1165" mass="129685">MKRVLLSMQPRRRGGRKLLCLLLTGSLLTWHNLVYAGATSQQQDPENPRVSLHMTRASMAEVISQIEKQTRLSFAYDVSMLPPREINLNIDAQPLKEVLTKLFPADRFDYSIKGDQVIISVRHPKATANAGNGNGNSSTAQEKFTVTGNVTDGTNALPGVTIQEKGTHNGTSTDENGRFRLAVSDKNAVLLISFIGYEPREVAVKGSATIHVQLQTDQKKLDEVVVTALGIKKEKKALGYAVQEVKGETAVKAREPNAVNSLAGKVSGLVITTPTRLFQNPGIYLRGVKPLIVVDGVPINSDSWNLSADDIESYSVLKGPNAAALYGSQGQNGAILISTKKGTTDKRGISVELNSSTQFQMGFLAIPTKQEEYGPGSNFQYEYVDGMGGGTNDADYDIWGPKFEGQLIPQYNSPVDPQTGKLMPIPWERRGHDNLRNFLRKGLLSSNNIAISANNDKGNMRMSVTQLYQKGVVPNTKLGGTNVNFSGTLNVSKKMTLSTAINYDKQYTPNYPDATYQPSSPIYTLMLWSGADYDIRDLKNYWIPGKEGIQQRNFESYQYTNPYLTAYEALHGYYKNDLYGHIKLNYTFNDHWSGYFRTNVSTYDLSENKRYPISGSYRSGDGGYFIKGGYNESGENYWDNNTDVLLSYNNKIGKSFDVKASAGGNLRTVKYNRLYAHTNNGLLLPQLWTVDNSVDPPGATSVKNKRQVKSAYASVDFSFRDYLFLGMTGRMDQSSTLPANKNAYFYPSVSLSAVMSDILHLPKAISFWKVRASYANVGGDMVNDDGTAKYNLYPSYTVGSRWDGNPAEVFGDILYNPNIKPAFSKSYEVGTDIRLLDNRLGLDVSVYKTLDGPQIFYPAISEGSGFKTRQMNGLVTMRKGIEISLNASPVRSAGGFNWDVLVNWSTFQKYLNKVYDTLSVYNRVKIGERMDQIFMTDFQRTPDGQLVLGSNGQPRSNSYVSMVGYANDKWVASVINTFSYKNLSLRIQVDGRYGGKIINYLDQKMWQGGNHPLSANQYRQADWENRNTAGYKGTYVPEGMQVTGGSLQVDGDGNVISDTRKFAPNTTPVLWQTWSKNYYGNAITNLYDRSYLKIREVVLTYNLPSSLLKQAKIINRASISVVGRNLYYLAHKGVRDIDVDQWIDQNAGLEMPSTRSVGFNINLVF</sequence>
<dbReference type="Pfam" id="PF13715">
    <property type="entry name" value="CarbopepD_reg_2"/>
    <property type="match status" value="1"/>
</dbReference>
<keyword evidence="11" id="KW-1185">Reference proteome</keyword>
<dbReference type="InterPro" id="IPR036942">
    <property type="entry name" value="Beta-barrel_TonB_sf"/>
</dbReference>
<dbReference type="InterPro" id="IPR012910">
    <property type="entry name" value="Plug_dom"/>
</dbReference>
<evidence type="ECO:0000256" key="3">
    <source>
        <dbReference type="ARBA" id="ARBA00022452"/>
    </source>
</evidence>
<dbReference type="InterPro" id="IPR008969">
    <property type="entry name" value="CarboxyPept-like_regulatory"/>
</dbReference>
<proteinExistence type="inferred from homology"/>
<feature type="signal peptide" evidence="8">
    <location>
        <begin position="1"/>
        <end position="36"/>
    </location>
</feature>
<evidence type="ECO:0000256" key="7">
    <source>
        <dbReference type="PROSITE-ProRule" id="PRU01360"/>
    </source>
</evidence>
<evidence type="ECO:0000256" key="1">
    <source>
        <dbReference type="ARBA" id="ARBA00004571"/>
    </source>
</evidence>
<dbReference type="SUPFAM" id="SSF49464">
    <property type="entry name" value="Carboxypeptidase regulatory domain-like"/>
    <property type="match status" value="1"/>
</dbReference>
<evidence type="ECO:0000256" key="4">
    <source>
        <dbReference type="ARBA" id="ARBA00022692"/>
    </source>
</evidence>
<dbReference type="Proteomes" id="UP000190367">
    <property type="component" value="Unassembled WGS sequence"/>
</dbReference>
<dbReference type="EMBL" id="FUWZ01000005">
    <property type="protein sequence ID" value="SKA40714.1"/>
    <property type="molecule type" value="Genomic_DNA"/>
</dbReference>
<dbReference type="STRING" id="634771.SAMN04488128_105249"/>
<evidence type="ECO:0000313" key="10">
    <source>
        <dbReference type="EMBL" id="SKA40714.1"/>
    </source>
</evidence>
<comment type="subcellular location">
    <subcellularLocation>
        <location evidence="1 7">Cell outer membrane</location>
        <topology evidence="1 7">Multi-pass membrane protein</topology>
    </subcellularLocation>
</comment>
<dbReference type="SUPFAM" id="SSF56935">
    <property type="entry name" value="Porins"/>
    <property type="match status" value="1"/>
</dbReference>
<dbReference type="AlphaFoldDB" id="A0A1T4TJY8"/>
<evidence type="ECO:0000256" key="2">
    <source>
        <dbReference type="ARBA" id="ARBA00022448"/>
    </source>
</evidence>
<name>A0A1T4TJY8_9BACT</name>
<feature type="domain" description="TonB-dependent receptor plug" evidence="9">
    <location>
        <begin position="237"/>
        <end position="334"/>
    </location>
</feature>
<evidence type="ECO:0000256" key="6">
    <source>
        <dbReference type="ARBA" id="ARBA00023237"/>
    </source>
</evidence>
<accession>A0A1T4TJY8</accession>
<protein>
    <submittedName>
        <fullName evidence="10">TonB-linked outer membrane protein, SusC/RagA family</fullName>
    </submittedName>
</protein>
<dbReference type="NCBIfam" id="TIGR04056">
    <property type="entry name" value="OMP_RagA_SusC"/>
    <property type="match status" value="1"/>
</dbReference>
<dbReference type="InterPro" id="IPR023996">
    <property type="entry name" value="TonB-dep_OMP_SusC/RagA"/>
</dbReference>
<organism evidence="10 11">
    <name type="scientific">Chitinophaga eiseniae</name>
    <dbReference type="NCBI Taxonomy" id="634771"/>
    <lineage>
        <taxon>Bacteria</taxon>
        <taxon>Pseudomonadati</taxon>
        <taxon>Bacteroidota</taxon>
        <taxon>Chitinophagia</taxon>
        <taxon>Chitinophagales</taxon>
        <taxon>Chitinophagaceae</taxon>
        <taxon>Chitinophaga</taxon>
    </lineage>
</organism>
<dbReference type="PROSITE" id="PS52016">
    <property type="entry name" value="TONB_DEPENDENT_REC_3"/>
    <property type="match status" value="1"/>
</dbReference>
<evidence type="ECO:0000259" key="9">
    <source>
        <dbReference type="Pfam" id="PF07715"/>
    </source>
</evidence>
<keyword evidence="3 7" id="KW-1134">Transmembrane beta strand</keyword>
<dbReference type="GO" id="GO:0009279">
    <property type="term" value="C:cell outer membrane"/>
    <property type="evidence" value="ECO:0007669"/>
    <property type="project" value="UniProtKB-SubCell"/>
</dbReference>